<dbReference type="GO" id="GO:0035735">
    <property type="term" value="P:intraciliary transport involved in cilium assembly"/>
    <property type="evidence" value="ECO:0007669"/>
    <property type="project" value="TreeGrafter"/>
</dbReference>
<keyword evidence="8" id="KW-0206">Cytoskeleton</keyword>
<feature type="compositionally biased region" description="Low complexity" evidence="10">
    <location>
        <begin position="653"/>
        <end position="665"/>
    </location>
</feature>
<dbReference type="InterPro" id="IPR021622">
    <property type="entry name" value="Afadin/alpha-actinin-bd"/>
</dbReference>
<evidence type="ECO:0000256" key="9">
    <source>
        <dbReference type="SAM" id="Coils"/>
    </source>
</evidence>
<dbReference type="Proteomes" id="UP001143981">
    <property type="component" value="Unassembled WGS sequence"/>
</dbReference>
<evidence type="ECO:0000256" key="6">
    <source>
        <dbReference type="ARBA" id="ARBA00022949"/>
    </source>
</evidence>
<dbReference type="GO" id="GO:0036064">
    <property type="term" value="C:ciliary basal body"/>
    <property type="evidence" value="ECO:0007669"/>
    <property type="project" value="TreeGrafter"/>
</dbReference>
<keyword evidence="5" id="KW-0130">Cell adhesion</keyword>
<feature type="region of interest" description="Disordered" evidence="10">
    <location>
        <begin position="148"/>
        <end position="171"/>
    </location>
</feature>
<dbReference type="InterPro" id="IPR052300">
    <property type="entry name" value="Adhesion_Centrosome_assoc"/>
</dbReference>
<keyword evidence="4" id="KW-0963">Cytoplasm</keyword>
<comment type="caution">
    <text evidence="11">The sequence shown here is derived from an EMBL/GenBank/DDBJ whole genome shotgun (WGS) entry which is preliminary data.</text>
</comment>
<gene>
    <name evidence="11" type="ORF">LPJ61_002337</name>
</gene>
<evidence type="ECO:0000256" key="1">
    <source>
        <dbReference type="ARBA" id="ARBA00004282"/>
    </source>
</evidence>
<evidence type="ECO:0000256" key="4">
    <source>
        <dbReference type="ARBA" id="ARBA00022490"/>
    </source>
</evidence>
<comment type="subcellular location">
    <subcellularLocation>
        <location evidence="1">Cell junction</location>
    </subcellularLocation>
    <subcellularLocation>
        <location evidence="2">Cytoplasm</location>
        <location evidence="2">Cytoskeleton</location>
        <location evidence="2">Microtubule organizing center</location>
        <location evidence="2">Centrosome</location>
    </subcellularLocation>
</comment>
<organism evidence="11 12">
    <name type="scientific">Coemansia biformis</name>
    <dbReference type="NCBI Taxonomy" id="1286918"/>
    <lineage>
        <taxon>Eukaryota</taxon>
        <taxon>Fungi</taxon>
        <taxon>Fungi incertae sedis</taxon>
        <taxon>Zoopagomycota</taxon>
        <taxon>Kickxellomycotina</taxon>
        <taxon>Kickxellomycetes</taxon>
        <taxon>Kickxellales</taxon>
        <taxon>Kickxellaceae</taxon>
        <taxon>Coemansia</taxon>
    </lineage>
</organism>
<evidence type="ECO:0000313" key="11">
    <source>
        <dbReference type="EMBL" id="KAJ1731829.1"/>
    </source>
</evidence>
<reference evidence="11" key="1">
    <citation type="submission" date="2022-07" db="EMBL/GenBank/DDBJ databases">
        <title>Phylogenomic reconstructions and comparative analyses of Kickxellomycotina fungi.</title>
        <authorList>
            <person name="Reynolds N.K."/>
            <person name="Stajich J.E."/>
            <person name="Barry K."/>
            <person name="Grigoriev I.V."/>
            <person name="Crous P."/>
            <person name="Smith M.E."/>
        </authorList>
    </citation>
    <scope>NUCLEOTIDE SEQUENCE</scope>
    <source>
        <strain evidence="11">BCRC 34381</strain>
    </source>
</reference>
<protein>
    <recommendedName>
        <fullName evidence="13">Afadin and alpha-actinin-binding-domain-containing protein</fullName>
    </recommendedName>
</protein>
<keyword evidence="6" id="KW-0965">Cell junction</keyword>
<keyword evidence="7 9" id="KW-0175">Coiled coil</keyword>
<sequence length="665" mass="73161">MWSGSPGYGAGSGRPAGNGYESFDEAGDFLGRAATPEQTYGGVRQMEQTSMSIARERMAAAGTNPYAALHHINRELMELGLPSPLVLAELPECLEDNQRVVECLSAMLVQRRRDLGFRETVDGELRKAMGEEDMLRTTIARLERELDQSQRESAGHRHKWEESQRNAMEGERQRKLLAAELRTTRSNAAMVKAQYLHDGKKREQESIRLKERMQKLIVDKHGKAELSMKLANPIERDRSGRPVEPAAGRDRRLLEELIGRYEASETELVARVESLEAMLRKLVAALRLLHGDVVPDAAATPRGAEDGDSAVSDVAPALGLVEVIRDCVHLERSQQPAPADHAELDRRSARIEELQATVDRQQQQLGELQKVLEEQRKIMDMSSAKRLASKVDVMDMSFSEMNLEQLDAEREEVRRERQQLEDERRRFTEAAIELGNERSGLKRDREAFERQRTQQATADLVGNLPPTPQWMKGIDTSQATPMILHQLQASYGGTPTNALLASMNAAYNAGLATAADATANASAESRTPKSPEEEFPEIGAGARSPAAGRDADAQFSRSSSSAGMARQQGTRTPARPLSQRTPAEVRSGRQPRVCTRPGCAAHAPHTHDDGGGGGSAQVMELKPPVPRFRRRADDPADSPSQASTVSAKPRRTANASSSAAADLFR</sequence>
<evidence type="ECO:0000256" key="8">
    <source>
        <dbReference type="ARBA" id="ARBA00023212"/>
    </source>
</evidence>
<feature type="coiled-coil region" evidence="9">
    <location>
        <begin position="344"/>
        <end position="437"/>
    </location>
</feature>
<comment type="similarity">
    <text evidence="3">Belongs to the ADIP family.</text>
</comment>
<accession>A0A9W7YD97</accession>
<evidence type="ECO:0000256" key="7">
    <source>
        <dbReference type="ARBA" id="ARBA00023054"/>
    </source>
</evidence>
<evidence type="ECO:0000256" key="2">
    <source>
        <dbReference type="ARBA" id="ARBA00004300"/>
    </source>
</evidence>
<dbReference type="AlphaFoldDB" id="A0A9W7YD97"/>
<feature type="compositionally biased region" description="Polar residues" evidence="10">
    <location>
        <begin position="555"/>
        <end position="571"/>
    </location>
</feature>
<evidence type="ECO:0008006" key="13">
    <source>
        <dbReference type="Google" id="ProtNLM"/>
    </source>
</evidence>
<evidence type="ECO:0000256" key="10">
    <source>
        <dbReference type="SAM" id="MobiDB-lite"/>
    </source>
</evidence>
<dbReference type="PANTHER" id="PTHR46507:SF4">
    <property type="entry name" value="SSX FAMILY MEMBER 2 INTERACTING PROTEIN"/>
    <property type="match status" value="1"/>
</dbReference>
<evidence type="ECO:0000256" key="3">
    <source>
        <dbReference type="ARBA" id="ARBA00009291"/>
    </source>
</evidence>
<dbReference type="PANTHER" id="PTHR46507">
    <property type="entry name" value="AFADIN- AND ALPHA-ACTININ-BINDING PROTEIN"/>
    <property type="match status" value="1"/>
</dbReference>
<evidence type="ECO:0000256" key="5">
    <source>
        <dbReference type="ARBA" id="ARBA00022889"/>
    </source>
</evidence>
<proteinExistence type="inferred from homology"/>
<keyword evidence="12" id="KW-1185">Reference proteome</keyword>
<evidence type="ECO:0000313" key="12">
    <source>
        <dbReference type="Proteomes" id="UP001143981"/>
    </source>
</evidence>
<name>A0A9W7YD97_9FUNG</name>
<dbReference type="Pfam" id="PF11559">
    <property type="entry name" value="ADIP"/>
    <property type="match status" value="1"/>
</dbReference>
<dbReference type="EMBL" id="JANBOI010000286">
    <property type="protein sequence ID" value="KAJ1731829.1"/>
    <property type="molecule type" value="Genomic_DNA"/>
</dbReference>
<feature type="region of interest" description="Disordered" evidence="10">
    <location>
        <begin position="519"/>
        <end position="665"/>
    </location>
</feature>
<dbReference type="GO" id="GO:0007155">
    <property type="term" value="P:cell adhesion"/>
    <property type="evidence" value="ECO:0007669"/>
    <property type="project" value="UniProtKB-KW"/>
</dbReference>
<dbReference type="OrthoDB" id="312015at2759"/>